<gene>
    <name evidence="1" type="ORF">PFR001_LOCUS1302</name>
</gene>
<name>A0ABN8BX65_9STRA</name>
<proteinExistence type="predicted"/>
<dbReference type="EMBL" id="CAKLBC010000269">
    <property type="protein sequence ID" value="CAH0485619.1"/>
    <property type="molecule type" value="Genomic_DNA"/>
</dbReference>
<protein>
    <submittedName>
        <fullName evidence="1">Uncharacterized protein</fullName>
    </submittedName>
</protein>
<accession>A0ABN8BX65</accession>
<sequence length="104" mass="11618">MRANDIPSMVLVTKLLLNRDASSTPTNYLLLNSHSLIDDDKNDEIQALRVDSDSDTHQERGLTFTFDSVLKFLPWTVVHEAAQAAISEQHVLAQMIPGATFTKH</sequence>
<reference evidence="1 2" key="1">
    <citation type="submission" date="2021-11" db="EMBL/GenBank/DDBJ databases">
        <authorList>
            <person name="Islam A."/>
            <person name="Islam S."/>
            <person name="Flora M.S."/>
            <person name="Rahman M."/>
            <person name="Ziaur R.M."/>
            <person name="Epstein J.H."/>
            <person name="Hassan M."/>
            <person name="Klassen M."/>
            <person name="Woodard K."/>
            <person name="Webb A."/>
            <person name="Webby R.J."/>
            <person name="El Zowalaty M.E."/>
        </authorList>
    </citation>
    <scope>NUCLEOTIDE SEQUENCE [LARGE SCALE GENOMIC DNA]</scope>
    <source>
        <strain evidence="1">Pf1</strain>
    </source>
</reference>
<evidence type="ECO:0000313" key="1">
    <source>
        <dbReference type="EMBL" id="CAH0485619.1"/>
    </source>
</evidence>
<keyword evidence="2" id="KW-1185">Reference proteome</keyword>
<organism evidence="1 2">
    <name type="scientific">Peronospora farinosa</name>
    <dbReference type="NCBI Taxonomy" id="134698"/>
    <lineage>
        <taxon>Eukaryota</taxon>
        <taxon>Sar</taxon>
        <taxon>Stramenopiles</taxon>
        <taxon>Oomycota</taxon>
        <taxon>Peronosporomycetes</taxon>
        <taxon>Peronosporales</taxon>
        <taxon>Peronosporaceae</taxon>
        <taxon>Peronospora</taxon>
    </lineage>
</organism>
<dbReference type="Proteomes" id="UP001157938">
    <property type="component" value="Unassembled WGS sequence"/>
</dbReference>
<evidence type="ECO:0000313" key="2">
    <source>
        <dbReference type="Proteomes" id="UP001157938"/>
    </source>
</evidence>
<comment type="caution">
    <text evidence="1">The sequence shown here is derived from an EMBL/GenBank/DDBJ whole genome shotgun (WGS) entry which is preliminary data.</text>
</comment>